<dbReference type="Gramene" id="PNT62608">
    <property type="protein sequence ID" value="PNT62608"/>
    <property type="gene ID" value="BRADI_4g05781v3"/>
</dbReference>
<feature type="region of interest" description="Disordered" evidence="1">
    <location>
        <begin position="58"/>
        <end position="107"/>
    </location>
</feature>
<dbReference type="EMBL" id="CM000883">
    <property type="protein sequence ID" value="PNT62608.1"/>
    <property type="molecule type" value="Genomic_DNA"/>
</dbReference>
<proteinExistence type="predicted"/>
<feature type="compositionally biased region" description="Low complexity" evidence="1">
    <location>
        <begin position="98"/>
        <end position="107"/>
    </location>
</feature>
<gene>
    <name evidence="2" type="ORF">BRADI_4g05781v3</name>
</gene>
<sequence length="158" mass="16966">MFILSRCSEDYELHCIVGFSSGAEDYELQVFFLSNLSTVSCSAAEKYQNNQSSFYFSRTIDPARRPRRRPPSSLADGEGAAEAGETDGASKLAGRPPARYSASASSSASAMQAIASSCAPARLDCMREARGARLDRSRTTTEGTATTTEGSTTGRFEF</sequence>
<reference evidence="3" key="3">
    <citation type="submission" date="2018-08" db="UniProtKB">
        <authorList>
            <consortium name="EnsemblPlants"/>
        </authorList>
    </citation>
    <scope>IDENTIFICATION</scope>
    <source>
        <strain evidence="3">cv. Bd21</strain>
    </source>
</reference>
<keyword evidence="4" id="KW-1185">Reference proteome</keyword>
<dbReference type="ExpressionAtlas" id="A0A2K2CKP4">
    <property type="expression patterns" value="baseline"/>
</dbReference>
<dbReference type="InParanoid" id="A0A2K2CKP4"/>
<dbReference type="AlphaFoldDB" id="A0A2K2CKP4"/>
<accession>A0A2K2CKP4</accession>
<feature type="region of interest" description="Disordered" evidence="1">
    <location>
        <begin position="130"/>
        <end position="158"/>
    </location>
</feature>
<feature type="compositionally biased region" description="Basic and acidic residues" evidence="1">
    <location>
        <begin position="130"/>
        <end position="139"/>
    </location>
</feature>
<name>A0A2K2CKP4_BRADI</name>
<feature type="compositionally biased region" description="Low complexity" evidence="1">
    <location>
        <begin position="140"/>
        <end position="158"/>
    </location>
</feature>
<protein>
    <submittedName>
        <fullName evidence="2 3">Uncharacterized protein</fullName>
    </submittedName>
</protein>
<evidence type="ECO:0000256" key="1">
    <source>
        <dbReference type="SAM" id="MobiDB-lite"/>
    </source>
</evidence>
<evidence type="ECO:0000313" key="2">
    <source>
        <dbReference type="EMBL" id="PNT62608.1"/>
    </source>
</evidence>
<reference evidence="2" key="2">
    <citation type="submission" date="2017-06" db="EMBL/GenBank/DDBJ databases">
        <title>WGS assembly of Brachypodium distachyon.</title>
        <authorList>
            <consortium name="The International Brachypodium Initiative"/>
            <person name="Lucas S."/>
            <person name="Harmon-Smith M."/>
            <person name="Lail K."/>
            <person name="Tice H."/>
            <person name="Grimwood J."/>
            <person name="Bruce D."/>
            <person name="Barry K."/>
            <person name="Shu S."/>
            <person name="Lindquist E."/>
            <person name="Wang M."/>
            <person name="Pitluck S."/>
            <person name="Vogel J.P."/>
            <person name="Garvin D.F."/>
            <person name="Mockler T.C."/>
            <person name="Schmutz J."/>
            <person name="Rokhsar D."/>
            <person name="Bevan M.W."/>
        </authorList>
    </citation>
    <scope>NUCLEOTIDE SEQUENCE</scope>
    <source>
        <strain evidence="2">Bd21</strain>
    </source>
</reference>
<reference evidence="2 3" key="1">
    <citation type="journal article" date="2010" name="Nature">
        <title>Genome sequencing and analysis of the model grass Brachypodium distachyon.</title>
        <authorList>
            <consortium name="International Brachypodium Initiative"/>
        </authorList>
    </citation>
    <scope>NUCLEOTIDE SEQUENCE [LARGE SCALE GENOMIC DNA]</scope>
    <source>
        <strain evidence="2 3">Bd21</strain>
    </source>
</reference>
<feature type="compositionally biased region" description="Low complexity" evidence="1">
    <location>
        <begin position="75"/>
        <end position="89"/>
    </location>
</feature>
<dbReference type="Proteomes" id="UP000008810">
    <property type="component" value="Chromosome 4"/>
</dbReference>
<evidence type="ECO:0000313" key="4">
    <source>
        <dbReference type="Proteomes" id="UP000008810"/>
    </source>
</evidence>
<dbReference type="EnsemblPlants" id="PNT62608">
    <property type="protein sequence ID" value="PNT62608"/>
    <property type="gene ID" value="BRADI_4g05781v3"/>
</dbReference>
<organism evidence="2">
    <name type="scientific">Brachypodium distachyon</name>
    <name type="common">Purple false brome</name>
    <name type="synonym">Trachynia distachya</name>
    <dbReference type="NCBI Taxonomy" id="15368"/>
    <lineage>
        <taxon>Eukaryota</taxon>
        <taxon>Viridiplantae</taxon>
        <taxon>Streptophyta</taxon>
        <taxon>Embryophyta</taxon>
        <taxon>Tracheophyta</taxon>
        <taxon>Spermatophyta</taxon>
        <taxon>Magnoliopsida</taxon>
        <taxon>Liliopsida</taxon>
        <taxon>Poales</taxon>
        <taxon>Poaceae</taxon>
        <taxon>BOP clade</taxon>
        <taxon>Pooideae</taxon>
        <taxon>Stipodae</taxon>
        <taxon>Brachypodieae</taxon>
        <taxon>Brachypodium</taxon>
    </lineage>
</organism>
<evidence type="ECO:0000313" key="3">
    <source>
        <dbReference type="EnsemblPlants" id="PNT62608"/>
    </source>
</evidence>